<protein>
    <submittedName>
        <fullName evidence="1">Uncharacterized protein</fullName>
    </submittedName>
</protein>
<proteinExistence type="predicted"/>
<keyword evidence="2" id="KW-1185">Reference proteome</keyword>
<dbReference type="RefSeq" id="WP_054840659.1">
    <property type="nucleotide sequence ID" value="NZ_CP014750.1"/>
</dbReference>
<accession>A0A142CVK1</accession>
<organism evidence="1 2">
    <name type="scientific">Thermococcus peptonophilus</name>
    <dbReference type="NCBI Taxonomy" id="53952"/>
    <lineage>
        <taxon>Archaea</taxon>
        <taxon>Methanobacteriati</taxon>
        <taxon>Methanobacteriota</taxon>
        <taxon>Thermococci</taxon>
        <taxon>Thermococcales</taxon>
        <taxon>Thermococcaceae</taxon>
        <taxon>Thermococcus</taxon>
    </lineage>
</organism>
<dbReference type="OrthoDB" id="103422at2157"/>
<name>A0A142CVK1_9EURY</name>
<dbReference type="EMBL" id="CP014750">
    <property type="protein sequence ID" value="AMQ18803.1"/>
    <property type="molecule type" value="Genomic_DNA"/>
</dbReference>
<dbReference type="AlphaFoldDB" id="A0A142CVK1"/>
<dbReference type="Proteomes" id="UP000073604">
    <property type="component" value="Chromosome"/>
</dbReference>
<sequence length="110" mass="12994">MGKKEYKKLNVLMHVETYRSLKEYSEENNIAMIKVIIKALNFSIKHLDKFKKFLQQYADFISDDITTLRTFSVSEINHERIKVWAEKLGLSMSTWVDSAVAFYLAKRQKI</sequence>
<evidence type="ECO:0000313" key="2">
    <source>
        <dbReference type="Proteomes" id="UP000073604"/>
    </source>
</evidence>
<dbReference type="KEGG" id="tpep:A0127_06260"/>
<reference evidence="2" key="1">
    <citation type="submission" date="2016-03" db="EMBL/GenBank/DDBJ databases">
        <authorList>
            <person name="Oger P.M."/>
        </authorList>
    </citation>
    <scope>NUCLEOTIDE SEQUENCE [LARGE SCALE GENOMIC DNA]</scope>
    <source>
        <strain evidence="2">OG-1</strain>
    </source>
</reference>
<evidence type="ECO:0000313" key="1">
    <source>
        <dbReference type="EMBL" id="AMQ18803.1"/>
    </source>
</evidence>
<gene>
    <name evidence="1" type="ORF">A0127_06260</name>
</gene>
<dbReference type="GeneID" id="27140134"/>